<proteinExistence type="predicted"/>
<dbReference type="RefSeq" id="WP_290364156.1">
    <property type="nucleotide sequence ID" value="NZ_JAUFQU010000001.1"/>
</dbReference>
<accession>A0ABT8CUX2</accession>
<reference evidence="1" key="1">
    <citation type="journal article" date="2014" name="Int. J. Syst. Evol. Microbiol.">
        <title>Complete genome of a new Firmicutes species belonging to the dominant human colonic microbiota ('Ruminococcus bicirculans') reveals two chromosomes and a selective capacity to utilize plant glucans.</title>
        <authorList>
            <consortium name="NISC Comparative Sequencing Program"/>
            <person name="Wegmann U."/>
            <person name="Louis P."/>
            <person name="Goesmann A."/>
            <person name="Henrissat B."/>
            <person name="Duncan S.H."/>
            <person name="Flint H.J."/>
        </authorList>
    </citation>
    <scope>NUCLEOTIDE SEQUENCE</scope>
    <source>
        <strain evidence="1">CECT 7184</strain>
    </source>
</reference>
<reference evidence="3" key="2">
    <citation type="journal article" date="2019" name="Int. J. Syst. Evol. Microbiol.">
        <title>The Global Catalogue of Microorganisms (GCM) 10K type strain sequencing project: providing services to taxonomists for standard genome sequencing and annotation.</title>
        <authorList>
            <consortium name="The Broad Institute Genomics Platform"/>
            <consortium name="The Broad Institute Genome Sequencing Center for Infectious Disease"/>
            <person name="Wu L."/>
            <person name="Ma J."/>
        </authorList>
    </citation>
    <scope>NUCLEOTIDE SEQUENCE [LARGE SCALE GENOMIC DNA]</scope>
    <source>
        <strain evidence="3">CECT 7184</strain>
    </source>
</reference>
<evidence type="ECO:0000313" key="3">
    <source>
        <dbReference type="Proteomes" id="UP001242368"/>
    </source>
</evidence>
<reference evidence="1" key="3">
    <citation type="submission" date="2023-06" db="EMBL/GenBank/DDBJ databases">
        <authorList>
            <person name="Lucena T."/>
            <person name="Sun Q."/>
        </authorList>
    </citation>
    <scope>NUCLEOTIDE SEQUENCE</scope>
    <source>
        <strain evidence="1">CECT 7184</strain>
    </source>
</reference>
<evidence type="ECO:0000313" key="2">
    <source>
        <dbReference type="EMBL" id="MDN3709293.1"/>
    </source>
</evidence>
<gene>
    <name evidence="1" type="ORF">QW060_14350</name>
    <name evidence="2" type="ORF">QW060_19940</name>
</gene>
<dbReference type="EMBL" id="JAUFQU010000001">
    <property type="protein sequence ID" value="MDN3708283.1"/>
    <property type="molecule type" value="Genomic_DNA"/>
</dbReference>
<dbReference type="Pfam" id="PF14014">
    <property type="entry name" value="DUF4230"/>
    <property type="match status" value="1"/>
</dbReference>
<comment type="caution">
    <text evidence="1">The sequence shown here is derived from an EMBL/GenBank/DDBJ whole genome shotgun (WGS) entry which is preliminary data.</text>
</comment>
<dbReference type="Proteomes" id="UP001242368">
    <property type="component" value="Unassembled WGS sequence"/>
</dbReference>
<sequence length="210" mass="24518">MKNKFLKTTVFIILLLLVGIGLDRWYISKSKEAIDLKPDTEIIQEQLKNVSKLVVNEAKLSQVFTYKDQQSYFMNLISFDKKAVVVVNADVQVMYDLSKLDYQIDEVNKVVRIISIPKEEIKINPDIKIYDVEQSRFNTFKGEDYNKINEKVKAEFYTKVLKSNITTNAKNRLISELSKFLVVTNSLGWTLQYQDMDIKQQTDFEQPLQL</sequence>
<organism evidence="1 3">
    <name type="scientific">Paenimyroides ceti</name>
    <dbReference type="NCBI Taxonomy" id="395087"/>
    <lineage>
        <taxon>Bacteria</taxon>
        <taxon>Pseudomonadati</taxon>
        <taxon>Bacteroidota</taxon>
        <taxon>Flavobacteriia</taxon>
        <taxon>Flavobacteriales</taxon>
        <taxon>Flavobacteriaceae</taxon>
        <taxon>Paenimyroides</taxon>
    </lineage>
</organism>
<evidence type="ECO:0000313" key="1">
    <source>
        <dbReference type="EMBL" id="MDN3708283.1"/>
    </source>
</evidence>
<name>A0ABT8CUX2_9FLAO</name>
<dbReference type="InterPro" id="IPR025324">
    <property type="entry name" value="DUF4230"/>
</dbReference>
<keyword evidence="3" id="KW-1185">Reference proteome</keyword>
<dbReference type="EMBL" id="JAUFQU010000029">
    <property type="protein sequence ID" value="MDN3709293.1"/>
    <property type="molecule type" value="Genomic_DNA"/>
</dbReference>
<protein>
    <submittedName>
        <fullName evidence="1">DUF4230 domain-containing protein</fullName>
    </submittedName>
</protein>